<dbReference type="Pfam" id="PF02771">
    <property type="entry name" value="Acyl-CoA_dh_N"/>
    <property type="match status" value="1"/>
</dbReference>
<dbReference type="InterPro" id="IPR009075">
    <property type="entry name" value="AcylCo_DH/oxidase_C"/>
</dbReference>
<dbReference type="SUPFAM" id="SSF56645">
    <property type="entry name" value="Acyl-CoA dehydrogenase NM domain-like"/>
    <property type="match status" value="1"/>
</dbReference>
<evidence type="ECO:0000259" key="8">
    <source>
        <dbReference type="Pfam" id="PF02770"/>
    </source>
</evidence>
<feature type="domain" description="Acyl-CoA dehydrogenase/oxidase C-terminal" evidence="7">
    <location>
        <begin position="235"/>
        <end position="376"/>
    </location>
</feature>
<accession>A0A829YAP1</accession>
<reference evidence="11" key="1">
    <citation type="submission" date="2020-01" db="EMBL/GenBank/DDBJ databases">
        <title>'Steroidobacter agaridevorans' sp. nov., agar-degrading bacteria isolated from rhizosphere soils.</title>
        <authorList>
            <person name="Ikenaga M."/>
            <person name="Kataoka M."/>
            <person name="Murouchi A."/>
            <person name="Katsuragi S."/>
            <person name="Sakai M."/>
        </authorList>
    </citation>
    <scope>NUCLEOTIDE SEQUENCE [LARGE SCALE GENOMIC DNA]</scope>
    <source>
        <strain evidence="11">YU21-B</strain>
    </source>
</reference>
<dbReference type="Pfam" id="PF00441">
    <property type="entry name" value="Acyl-CoA_dh_1"/>
    <property type="match status" value="1"/>
</dbReference>
<evidence type="ECO:0000313" key="10">
    <source>
        <dbReference type="EMBL" id="GFE79776.1"/>
    </source>
</evidence>
<name>A0A829YAP1_9GAMM</name>
<dbReference type="Gene3D" id="1.10.540.10">
    <property type="entry name" value="Acyl-CoA dehydrogenase/oxidase, N-terminal domain"/>
    <property type="match status" value="1"/>
</dbReference>
<dbReference type="Gene3D" id="2.40.110.10">
    <property type="entry name" value="Butyryl-CoA Dehydrogenase, subunit A, domain 2"/>
    <property type="match status" value="1"/>
</dbReference>
<keyword evidence="4 6" id="KW-0274">FAD</keyword>
<evidence type="ECO:0000256" key="4">
    <source>
        <dbReference type="ARBA" id="ARBA00022827"/>
    </source>
</evidence>
<evidence type="ECO:0000256" key="1">
    <source>
        <dbReference type="ARBA" id="ARBA00001974"/>
    </source>
</evidence>
<keyword evidence="5 6" id="KW-0560">Oxidoreductase</keyword>
<dbReference type="RefSeq" id="WP_161811536.1">
    <property type="nucleotide sequence ID" value="NZ_BLJN01000002.1"/>
</dbReference>
<comment type="similarity">
    <text evidence="2 6">Belongs to the acyl-CoA dehydrogenase family.</text>
</comment>
<protein>
    <submittedName>
        <fullName evidence="10">Acyl-CoA dehydrogenase</fullName>
    </submittedName>
</protein>
<dbReference type="SUPFAM" id="SSF47203">
    <property type="entry name" value="Acyl-CoA dehydrogenase C-terminal domain-like"/>
    <property type="match status" value="1"/>
</dbReference>
<dbReference type="InterPro" id="IPR013786">
    <property type="entry name" value="AcylCoA_DH/ox_N"/>
</dbReference>
<evidence type="ECO:0000259" key="9">
    <source>
        <dbReference type="Pfam" id="PF02771"/>
    </source>
</evidence>
<feature type="domain" description="Acyl-CoA dehydrogenase/oxidase N-terminal" evidence="9">
    <location>
        <begin position="15"/>
        <end position="125"/>
    </location>
</feature>
<dbReference type="Proteomes" id="UP000445000">
    <property type="component" value="Unassembled WGS sequence"/>
</dbReference>
<evidence type="ECO:0000256" key="6">
    <source>
        <dbReference type="RuleBase" id="RU362125"/>
    </source>
</evidence>
<dbReference type="Gene3D" id="1.20.140.10">
    <property type="entry name" value="Butyryl-CoA Dehydrogenase, subunit A, domain 3"/>
    <property type="match status" value="1"/>
</dbReference>
<dbReference type="InterPro" id="IPR046373">
    <property type="entry name" value="Acyl-CoA_Oxase/DH_mid-dom_sf"/>
</dbReference>
<gene>
    <name evidence="10" type="ORF">GCM10011487_17760</name>
</gene>
<evidence type="ECO:0000256" key="3">
    <source>
        <dbReference type="ARBA" id="ARBA00022630"/>
    </source>
</evidence>
<dbReference type="GO" id="GO:0050660">
    <property type="term" value="F:flavin adenine dinucleotide binding"/>
    <property type="evidence" value="ECO:0007669"/>
    <property type="project" value="InterPro"/>
</dbReference>
<dbReference type="GO" id="GO:0016627">
    <property type="term" value="F:oxidoreductase activity, acting on the CH-CH group of donors"/>
    <property type="evidence" value="ECO:0007669"/>
    <property type="project" value="InterPro"/>
</dbReference>
<dbReference type="InterPro" id="IPR009100">
    <property type="entry name" value="AcylCoA_DH/oxidase_NM_dom_sf"/>
</dbReference>
<evidence type="ECO:0000313" key="11">
    <source>
        <dbReference type="Proteomes" id="UP000445000"/>
    </source>
</evidence>
<dbReference type="InterPro" id="IPR052161">
    <property type="entry name" value="Mycobact_Acyl-CoA_DH"/>
</dbReference>
<comment type="caution">
    <text evidence="10">The sequence shown here is derived from an EMBL/GenBank/DDBJ whole genome shotgun (WGS) entry which is preliminary data.</text>
</comment>
<dbReference type="GO" id="GO:0005886">
    <property type="term" value="C:plasma membrane"/>
    <property type="evidence" value="ECO:0007669"/>
    <property type="project" value="TreeGrafter"/>
</dbReference>
<evidence type="ECO:0000256" key="5">
    <source>
        <dbReference type="ARBA" id="ARBA00023002"/>
    </source>
</evidence>
<evidence type="ECO:0000259" key="7">
    <source>
        <dbReference type="Pfam" id="PF00441"/>
    </source>
</evidence>
<feature type="domain" description="Acyl-CoA oxidase/dehydrogenase middle" evidence="8">
    <location>
        <begin position="129"/>
        <end position="222"/>
    </location>
</feature>
<sequence length="383" mass="41457">MGTHTATDAAGSIAEFRREARAWLEANAPREPSPEDGPESRDYVLAWQRKQAQGGWAGINWPKEVGGRGLSVLEQIVWFEEYARAGAPSPLNASFVALNHAGPTLIACGNPEQKAFHLPKILAGEVIWCQGFSEPGAGSDLASVRTRGRIDGDTLIIEGHKIWSSFADIADWQELLIRTDPSAKTSAALTWVICPMNLQGITVRPIRTMAGPRKYCEVFYDSVRVPLSNVVGGVNNGWSTAMSTLSFERGTAGLALLIGLTIKVEQLLAACPASRAELRQRLGRLRAEGQSIRAMTYRFALDSENSVPDASGSMIRLSFAEFSQRVTAAAIDLYGIDAPEVVGMHGWGHDYLDAFSETIAGGTAEIQRNIIAERVLGLPKGPR</sequence>
<dbReference type="PANTHER" id="PTHR43292">
    <property type="entry name" value="ACYL-COA DEHYDROGENASE"/>
    <property type="match status" value="1"/>
</dbReference>
<dbReference type="AlphaFoldDB" id="A0A829YAP1"/>
<keyword evidence="3 6" id="KW-0285">Flavoprotein</keyword>
<dbReference type="Pfam" id="PF02770">
    <property type="entry name" value="Acyl-CoA_dh_M"/>
    <property type="match status" value="1"/>
</dbReference>
<keyword evidence="11" id="KW-1185">Reference proteome</keyword>
<dbReference type="InterPro" id="IPR037069">
    <property type="entry name" value="AcylCoA_DH/ox_N_sf"/>
</dbReference>
<evidence type="ECO:0000256" key="2">
    <source>
        <dbReference type="ARBA" id="ARBA00009347"/>
    </source>
</evidence>
<proteinExistence type="inferred from homology"/>
<comment type="cofactor">
    <cofactor evidence="1 6">
        <name>FAD</name>
        <dbReference type="ChEBI" id="CHEBI:57692"/>
    </cofactor>
</comment>
<organism evidence="10 11">
    <name type="scientific">Steroidobacter agaridevorans</name>
    <dbReference type="NCBI Taxonomy" id="2695856"/>
    <lineage>
        <taxon>Bacteria</taxon>
        <taxon>Pseudomonadati</taxon>
        <taxon>Pseudomonadota</taxon>
        <taxon>Gammaproteobacteria</taxon>
        <taxon>Steroidobacterales</taxon>
        <taxon>Steroidobacteraceae</taxon>
        <taxon>Steroidobacter</taxon>
    </lineage>
</organism>
<dbReference type="PANTHER" id="PTHR43292:SF3">
    <property type="entry name" value="ACYL-COA DEHYDROGENASE FADE29"/>
    <property type="match status" value="1"/>
</dbReference>
<dbReference type="InterPro" id="IPR006091">
    <property type="entry name" value="Acyl-CoA_Oxase/DH_mid-dom"/>
</dbReference>
<dbReference type="EMBL" id="BLJN01000002">
    <property type="protein sequence ID" value="GFE79776.1"/>
    <property type="molecule type" value="Genomic_DNA"/>
</dbReference>
<dbReference type="InterPro" id="IPR036250">
    <property type="entry name" value="AcylCo_DH-like_C"/>
</dbReference>